<protein>
    <recommendedName>
        <fullName evidence="3">MBL fold metallo-hydrolase</fullName>
    </recommendedName>
</protein>
<keyword evidence="2" id="KW-1185">Reference proteome</keyword>
<gene>
    <name evidence="1" type="ORF">ACFOUP_15635</name>
</gene>
<organism evidence="1 2">
    <name type="scientific">Belliella kenyensis</name>
    <dbReference type="NCBI Taxonomy" id="1472724"/>
    <lineage>
        <taxon>Bacteria</taxon>
        <taxon>Pseudomonadati</taxon>
        <taxon>Bacteroidota</taxon>
        <taxon>Cytophagia</taxon>
        <taxon>Cytophagales</taxon>
        <taxon>Cyclobacteriaceae</taxon>
        <taxon>Belliella</taxon>
    </lineage>
</organism>
<accession>A0ABV8EQ75</accession>
<evidence type="ECO:0000313" key="2">
    <source>
        <dbReference type="Proteomes" id="UP001595766"/>
    </source>
</evidence>
<evidence type="ECO:0000313" key="1">
    <source>
        <dbReference type="EMBL" id="MFC3977820.1"/>
    </source>
</evidence>
<dbReference type="RefSeq" id="WP_241294555.1">
    <property type="nucleotide sequence ID" value="NZ_JAKZGR010000007.1"/>
</dbReference>
<dbReference type="Proteomes" id="UP001595766">
    <property type="component" value="Unassembled WGS sequence"/>
</dbReference>
<sequence length="60" mass="6875">MLTITFLQGINFHTNGGFGVPVAILKYEQNEEYLLLIDTTSTPQVKIKLIQLKKEQVRLK</sequence>
<comment type="caution">
    <text evidence="1">The sequence shown here is derived from an EMBL/GenBank/DDBJ whole genome shotgun (WGS) entry which is preliminary data.</text>
</comment>
<evidence type="ECO:0008006" key="3">
    <source>
        <dbReference type="Google" id="ProtNLM"/>
    </source>
</evidence>
<dbReference type="EMBL" id="JBHSAV010000059">
    <property type="protein sequence ID" value="MFC3977820.1"/>
    <property type="molecule type" value="Genomic_DNA"/>
</dbReference>
<name>A0ABV8EQ75_9BACT</name>
<reference evidence="2" key="1">
    <citation type="journal article" date="2019" name="Int. J. Syst. Evol. Microbiol.">
        <title>The Global Catalogue of Microorganisms (GCM) 10K type strain sequencing project: providing services to taxonomists for standard genome sequencing and annotation.</title>
        <authorList>
            <consortium name="The Broad Institute Genomics Platform"/>
            <consortium name="The Broad Institute Genome Sequencing Center for Infectious Disease"/>
            <person name="Wu L."/>
            <person name="Ma J."/>
        </authorList>
    </citation>
    <scope>NUCLEOTIDE SEQUENCE [LARGE SCALE GENOMIC DNA]</scope>
    <source>
        <strain evidence="2">CECT 8551</strain>
    </source>
</reference>
<proteinExistence type="predicted"/>